<comment type="caution">
    <text evidence="1">The sequence shown here is derived from an EMBL/GenBank/DDBJ whole genome shotgun (WGS) entry which is preliminary data.</text>
</comment>
<dbReference type="Proteomes" id="UP001257909">
    <property type="component" value="Unassembled WGS sequence"/>
</dbReference>
<dbReference type="EMBL" id="JAVDWR010000001">
    <property type="protein sequence ID" value="MDR7119733.1"/>
    <property type="molecule type" value="Genomic_DNA"/>
</dbReference>
<keyword evidence="2" id="KW-1185">Reference proteome</keyword>
<proteinExistence type="predicted"/>
<sequence length="59" mass="6610">MNSNSQAPDLQVPLQSFTLDVIQQCTCNWCGKPVPESTMFCNETCRNENAQQDRLNGGF</sequence>
<name>A0ABU1VWC6_9GAMM</name>
<reference evidence="1 2" key="1">
    <citation type="submission" date="2023-07" db="EMBL/GenBank/DDBJ databases">
        <title>Sorghum-associated microbial communities from plants grown in Nebraska, USA.</title>
        <authorList>
            <person name="Schachtman D."/>
        </authorList>
    </citation>
    <scope>NUCLEOTIDE SEQUENCE [LARGE SCALE GENOMIC DNA]</scope>
    <source>
        <strain evidence="1 2">4138</strain>
    </source>
</reference>
<accession>A0ABU1VWC6</accession>
<evidence type="ECO:0008006" key="3">
    <source>
        <dbReference type="Google" id="ProtNLM"/>
    </source>
</evidence>
<gene>
    <name evidence="1" type="ORF">J2W69_000648</name>
</gene>
<protein>
    <recommendedName>
        <fullName evidence="3">DUF2116 family Zn-ribbon domain-containing protein</fullName>
    </recommendedName>
</protein>
<evidence type="ECO:0000313" key="2">
    <source>
        <dbReference type="Proteomes" id="UP001257909"/>
    </source>
</evidence>
<organism evidence="1 2">
    <name type="scientific">Rheinheimera soli</name>
    <dbReference type="NCBI Taxonomy" id="443616"/>
    <lineage>
        <taxon>Bacteria</taxon>
        <taxon>Pseudomonadati</taxon>
        <taxon>Pseudomonadota</taxon>
        <taxon>Gammaproteobacteria</taxon>
        <taxon>Chromatiales</taxon>
        <taxon>Chromatiaceae</taxon>
        <taxon>Rheinheimera</taxon>
    </lineage>
</organism>
<evidence type="ECO:0000313" key="1">
    <source>
        <dbReference type="EMBL" id="MDR7119733.1"/>
    </source>
</evidence>